<keyword evidence="3" id="KW-0378">Hydrolase</keyword>
<dbReference type="Gene3D" id="3.20.20.140">
    <property type="entry name" value="Metal-dependent hydrolases"/>
    <property type="match status" value="1"/>
</dbReference>
<dbReference type="SUPFAM" id="SSF51556">
    <property type="entry name" value="Metallo-dependent hydrolases"/>
    <property type="match status" value="1"/>
</dbReference>
<protein>
    <submittedName>
        <fullName evidence="3">Amidohydrolase family protein</fullName>
    </submittedName>
</protein>
<dbReference type="Proteomes" id="UP000460435">
    <property type="component" value="Unassembled WGS sequence"/>
</dbReference>
<dbReference type="PANTHER" id="PTHR21240">
    <property type="entry name" value="2-AMINO-3-CARBOXYLMUCONATE-6-SEMIALDEHYDE DECARBOXYLASE"/>
    <property type="match status" value="1"/>
</dbReference>
<dbReference type="InterPro" id="IPR032465">
    <property type="entry name" value="ACMSD"/>
</dbReference>
<evidence type="ECO:0000256" key="1">
    <source>
        <dbReference type="ARBA" id="ARBA00023239"/>
    </source>
</evidence>
<sequence length="349" mass="39399">MTVLAFSSDYKRIATEEAWASQRMLEIYRRELASGSITDPGFRSLWGYYLGSTERASTLAARIVEADEERIAAMDEAGVDVMILSTTTPGTQILRGEVAVPLTIEINDELRDVVAQHPHRFEALTAIAPQDPTAAAEEIRRGHDELGFKGVILNSHVQGEYLDAEKYSPIFEAAEALDTPIYLHPNTPIPRMAEPFIEAGLDGAVYGFSVETGLHLLRLITAGVFDRYPRLKIVVGHLGEALPIWMWRLDFMHGAAVKSQRYDALKPLRSPVSDYLRHNVYYTTSGMAWHPAIEFVREVVGIDHLMFSWDYPYQWAPEEVATYDSLPWKLEDKKAFFQGNAERVFHLDP</sequence>
<keyword evidence="1" id="KW-0456">Lyase</keyword>
<dbReference type="GO" id="GO:0016831">
    <property type="term" value="F:carboxy-lyase activity"/>
    <property type="evidence" value="ECO:0007669"/>
    <property type="project" value="InterPro"/>
</dbReference>
<dbReference type="EMBL" id="WLZY01000001">
    <property type="protein sequence ID" value="NDL55726.1"/>
    <property type="molecule type" value="Genomic_DNA"/>
</dbReference>
<gene>
    <name evidence="3" type="ORF">F7O44_01435</name>
</gene>
<dbReference type="InterPro" id="IPR006680">
    <property type="entry name" value="Amidohydro-rel"/>
</dbReference>
<evidence type="ECO:0000313" key="4">
    <source>
        <dbReference type="Proteomes" id="UP000460435"/>
    </source>
</evidence>
<keyword evidence="4" id="KW-1185">Reference proteome</keyword>
<name>A0A7K3LXI0_9ACTN</name>
<proteinExistence type="predicted"/>
<dbReference type="GO" id="GO:0019748">
    <property type="term" value="P:secondary metabolic process"/>
    <property type="evidence" value="ECO:0007669"/>
    <property type="project" value="TreeGrafter"/>
</dbReference>
<dbReference type="PANTHER" id="PTHR21240:SF30">
    <property type="entry name" value="AMIDOHYDROLASE-RELATED DOMAIN-CONTAINING PROTEIN-RELATED"/>
    <property type="match status" value="1"/>
</dbReference>
<dbReference type="GO" id="GO:0016787">
    <property type="term" value="F:hydrolase activity"/>
    <property type="evidence" value="ECO:0007669"/>
    <property type="project" value="UniProtKB-KW"/>
</dbReference>
<comment type="caution">
    <text evidence="3">The sequence shown here is derived from an EMBL/GenBank/DDBJ whole genome shotgun (WGS) entry which is preliminary data.</text>
</comment>
<feature type="domain" description="Amidohydrolase-related" evidence="2">
    <location>
        <begin position="61"/>
        <end position="347"/>
    </location>
</feature>
<evidence type="ECO:0000313" key="3">
    <source>
        <dbReference type="EMBL" id="NDL55726.1"/>
    </source>
</evidence>
<reference evidence="3 4" key="1">
    <citation type="submission" date="2019-11" db="EMBL/GenBank/DDBJ databases">
        <authorList>
            <person name="Li X.-J."/>
            <person name="Feng X.-M."/>
        </authorList>
    </citation>
    <scope>NUCLEOTIDE SEQUENCE [LARGE SCALE GENOMIC DNA]</scope>
    <source>
        <strain evidence="3 4">XMNu-373</strain>
    </source>
</reference>
<accession>A0A7K3LXI0</accession>
<dbReference type="InterPro" id="IPR032466">
    <property type="entry name" value="Metal_Hydrolase"/>
</dbReference>
<dbReference type="RefSeq" id="WP_162448410.1">
    <property type="nucleotide sequence ID" value="NZ_WLZY01000001.1"/>
</dbReference>
<evidence type="ECO:0000259" key="2">
    <source>
        <dbReference type="Pfam" id="PF04909"/>
    </source>
</evidence>
<organism evidence="3 4">
    <name type="scientific">Phytoactinopolyspora mesophila</name>
    <dbReference type="NCBI Taxonomy" id="2650750"/>
    <lineage>
        <taxon>Bacteria</taxon>
        <taxon>Bacillati</taxon>
        <taxon>Actinomycetota</taxon>
        <taxon>Actinomycetes</taxon>
        <taxon>Jiangellales</taxon>
        <taxon>Jiangellaceae</taxon>
        <taxon>Phytoactinopolyspora</taxon>
    </lineage>
</organism>
<dbReference type="GO" id="GO:0005829">
    <property type="term" value="C:cytosol"/>
    <property type="evidence" value="ECO:0007669"/>
    <property type="project" value="TreeGrafter"/>
</dbReference>
<dbReference type="Pfam" id="PF04909">
    <property type="entry name" value="Amidohydro_2"/>
    <property type="match status" value="1"/>
</dbReference>
<dbReference type="AlphaFoldDB" id="A0A7K3LXI0"/>